<accession>A0ABP1QY17</accession>
<dbReference type="Proteomes" id="UP001642540">
    <property type="component" value="Unassembled WGS sequence"/>
</dbReference>
<feature type="compositionally biased region" description="Basic and acidic residues" evidence="1">
    <location>
        <begin position="473"/>
        <end position="482"/>
    </location>
</feature>
<name>A0ABP1QY17_9HEXA</name>
<feature type="compositionally biased region" description="Low complexity" evidence="1">
    <location>
        <begin position="487"/>
        <end position="500"/>
    </location>
</feature>
<evidence type="ECO:0000313" key="3">
    <source>
        <dbReference type="Proteomes" id="UP001642540"/>
    </source>
</evidence>
<gene>
    <name evidence="2" type="ORF">ODALV1_LOCUS16566</name>
</gene>
<keyword evidence="3" id="KW-1185">Reference proteome</keyword>
<reference evidence="2 3" key="1">
    <citation type="submission" date="2024-08" db="EMBL/GenBank/DDBJ databases">
        <authorList>
            <person name="Cucini C."/>
            <person name="Frati F."/>
        </authorList>
    </citation>
    <scope>NUCLEOTIDE SEQUENCE [LARGE SCALE GENOMIC DNA]</scope>
</reference>
<evidence type="ECO:0000313" key="2">
    <source>
        <dbReference type="EMBL" id="CAL8114680.1"/>
    </source>
</evidence>
<feature type="compositionally biased region" description="Basic and acidic residues" evidence="1">
    <location>
        <begin position="193"/>
        <end position="207"/>
    </location>
</feature>
<proteinExistence type="predicted"/>
<sequence length="651" mass="71552">MNSSFSESPPDSPPEVEVDIPYPHTVGKSLGHHLQYQISHIPAPNQPNPDYGQVTTGAIGVVQYTTTNAQAFNPNESYLYPPLPNLNNEASAQRHGAPVVGGNTGYLEQLRGVNPQSFPPSYNHNGRSVPPATTCYNGVGCQPPYPLHGYAANASGGHDPFQGPQAVGYHSGLEYGYHNGPPWIPPRSQQPIQHDDPEGGEPCHDRSNEYQGTLEGFKVYNTSTNWNLEEKVVNGEPPFESTRWEESTVTQVVPPNRDLSEVPDCPKNIQTAGAYPMNNFKETHHQFHQGNGDYRNSHYDKDSNNNLSERYYELMANAVKHLKANANGWPRSYEADDRIQKSTRKVRAHSSNLVHWKPSPDTAGLRNSGADSLTAVQSLNSQGFTFSPSPLQHHQGDHDHRGMYTANASAPPPIPKPPHQIVEGMATNLQIKLRHKQESLKDADESWDYNQPDLSELGPHTDDPPTTWQKQECGNKRMRGDGVQEVSQSTPAPQSPTSTTLDDSDLAFREDPLRNGYGQEMEMESRNNSLYATTLDSIWEESCFNGITRSGGTPPPSNMNNLGDNKVEYSACLETCGKRFGNMVYQDGIGVARRDQNGNILHDDIDIEDGGGNSLGESLDGGGGVMQQGDVEVEGITMSDTDDDNDDDARL</sequence>
<feature type="region of interest" description="Disordered" evidence="1">
    <location>
        <begin position="436"/>
        <end position="520"/>
    </location>
</feature>
<dbReference type="EMBL" id="CAXLJM020000050">
    <property type="protein sequence ID" value="CAL8114680.1"/>
    <property type="molecule type" value="Genomic_DNA"/>
</dbReference>
<comment type="caution">
    <text evidence="2">The sequence shown here is derived from an EMBL/GenBank/DDBJ whole genome shotgun (WGS) entry which is preliminary data.</text>
</comment>
<organism evidence="2 3">
    <name type="scientific">Orchesella dallaii</name>
    <dbReference type="NCBI Taxonomy" id="48710"/>
    <lineage>
        <taxon>Eukaryota</taxon>
        <taxon>Metazoa</taxon>
        <taxon>Ecdysozoa</taxon>
        <taxon>Arthropoda</taxon>
        <taxon>Hexapoda</taxon>
        <taxon>Collembola</taxon>
        <taxon>Entomobryomorpha</taxon>
        <taxon>Entomobryoidea</taxon>
        <taxon>Orchesellidae</taxon>
        <taxon>Orchesellinae</taxon>
        <taxon>Orchesella</taxon>
    </lineage>
</organism>
<protein>
    <submittedName>
        <fullName evidence="2">Uncharacterized protein</fullName>
    </submittedName>
</protein>
<evidence type="ECO:0000256" key="1">
    <source>
        <dbReference type="SAM" id="MobiDB-lite"/>
    </source>
</evidence>
<feature type="region of interest" description="Disordered" evidence="1">
    <location>
        <begin position="183"/>
        <end position="207"/>
    </location>
</feature>
<feature type="region of interest" description="Disordered" evidence="1">
    <location>
        <begin position="1"/>
        <end position="26"/>
    </location>
</feature>